<dbReference type="InterPro" id="IPR036028">
    <property type="entry name" value="SH3-like_dom_sf"/>
</dbReference>
<evidence type="ECO:0000256" key="4">
    <source>
        <dbReference type="SAM" id="MobiDB-lite"/>
    </source>
</evidence>
<dbReference type="CDD" id="cd11873">
    <property type="entry name" value="SH3_CD2AP-like_1"/>
    <property type="match status" value="1"/>
</dbReference>
<dbReference type="GO" id="GO:0007015">
    <property type="term" value="P:actin filament organization"/>
    <property type="evidence" value="ECO:0007669"/>
    <property type="project" value="TreeGrafter"/>
</dbReference>
<feature type="compositionally biased region" description="Basic and acidic residues" evidence="4">
    <location>
        <begin position="269"/>
        <end position="279"/>
    </location>
</feature>
<dbReference type="PANTHER" id="PTHR14167:SF92">
    <property type="entry name" value="CIN85 AND CD2AP RELATED, ISOFORM J"/>
    <property type="match status" value="1"/>
</dbReference>
<feature type="region of interest" description="Disordered" evidence="4">
    <location>
        <begin position="269"/>
        <end position="363"/>
    </location>
</feature>
<evidence type="ECO:0000259" key="5">
    <source>
        <dbReference type="PROSITE" id="PS50002"/>
    </source>
</evidence>
<keyword evidence="3" id="KW-0175">Coiled coil</keyword>
<evidence type="ECO:0000256" key="2">
    <source>
        <dbReference type="PROSITE-ProRule" id="PRU00192"/>
    </source>
</evidence>
<evidence type="ECO:0000256" key="3">
    <source>
        <dbReference type="SAM" id="Coils"/>
    </source>
</evidence>
<dbReference type="OrthoDB" id="73680at2759"/>
<feature type="coiled-coil region" evidence="3">
    <location>
        <begin position="541"/>
        <end position="575"/>
    </location>
</feature>
<dbReference type="PRINTS" id="PR00452">
    <property type="entry name" value="SH3DOMAIN"/>
</dbReference>
<protein>
    <recommendedName>
        <fullName evidence="5">SH3 domain-containing protein</fullName>
    </recommendedName>
</protein>
<dbReference type="SMART" id="SM00326">
    <property type="entry name" value="SH3"/>
    <property type="match status" value="3"/>
</dbReference>
<accession>E4WWI6</accession>
<dbReference type="EMBL" id="FN653017">
    <property type="protein sequence ID" value="CBY21490.1"/>
    <property type="molecule type" value="Genomic_DNA"/>
</dbReference>
<name>E4WWI6_OIKDI</name>
<dbReference type="GO" id="GO:0016477">
    <property type="term" value="P:cell migration"/>
    <property type="evidence" value="ECO:0007669"/>
    <property type="project" value="TreeGrafter"/>
</dbReference>
<dbReference type="Proteomes" id="UP000001307">
    <property type="component" value="Unassembled WGS sequence"/>
</dbReference>
<keyword evidence="1 2" id="KW-0728">SH3 domain</keyword>
<dbReference type="Pfam" id="PF07653">
    <property type="entry name" value="SH3_2"/>
    <property type="match status" value="1"/>
</dbReference>
<feature type="domain" description="SH3" evidence="5">
    <location>
        <begin position="181"/>
        <end position="243"/>
    </location>
</feature>
<dbReference type="InterPro" id="IPR001452">
    <property type="entry name" value="SH3_domain"/>
</dbReference>
<feature type="compositionally biased region" description="Acidic residues" evidence="4">
    <location>
        <begin position="328"/>
        <end position="342"/>
    </location>
</feature>
<dbReference type="SUPFAM" id="SSF50044">
    <property type="entry name" value="SH3-domain"/>
    <property type="match status" value="3"/>
</dbReference>
<feature type="domain" description="SH3" evidence="5">
    <location>
        <begin position="1"/>
        <end position="58"/>
    </location>
</feature>
<feature type="compositionally biased region" description="Basic and acidic residues" evidence="4">
    <location>
        <begin position="140"/>
        <end position="160"/>
    </location>
</feature>
<feature type="compositionally biased region" description="Basic and acidic residues" evidence="4">
    <location>
        <begin position="512"/>
        <end position="526"/>
    </location>
</feature>
<evidence type="ECO:0000313" key="6">
    <source>
        <dbReference type="EMBL" id="CBY21490.1"/>
    </source>
</evidence>
<evidence type="ECO:0000256" key="1">
    <source>
        <dbReference type="ARBA" id="ARBA00022443"/>
    </source>
</evidence>
<organism evidence="6">
    <name type="scientific">Oikopleura dioica</name>
    <name type="common">Tunicate</name>
    <dbReference type="NCBI Taxonomy" id="34765"/>
    <lineage>
        <taxon>Eukaryota</taxon>
        <taxon>Metazoa</taxon>
        <taxon>Chordata</taxon>
        <taxon>Tunicata</taxon>
        <taxon>Appendicularia</taxon>
        <taxon>Copelata</taxon>
        <taxon>Oikopleuridae</taxon>
        <taxon>Oikopleura</taxon>
    </lineage>
</organism>
<feature type="region of interest" description="Disordered" evidence="4">
    <location>
        <begin position="376"/>
        <end position="540"/>
    </location>
</feature>
<dbReference type="AlphaFoldDB" id="E4WWI6"/>
<dbReference type="Pfam" id="PF14604">
    <property type="entry name" value="SH3_9"/>
    <property type="match status" value="2"/>
</dbReference>
<reference evidence="6" key="1">
    <citation type="journal article" date="2010" name="Science">
        <title>Plasticity of animal genome architecture unmasked by rapid evolution of a pelagic tunicate.</title>
        <authorList>
            <person name="Denoeud F."/>
            <person name="Henriet S."/>
            <person name="Mungpakdee S."/>
            <person name="Aury J.M."/>
            <person name="Da Silva C."/>
            <person name="Brinkmann H."/>
            <person name="Mikhaleva J."/>
            <person name="Olsen L.C."/>
            <person name="Jubin C."/>
            <person name="Canestro C."/>
            <person name="Bouquet J.M."/>
            <person name="Danks G."/>
            <person name="Poulain J."/>
            <person name="Campsteijn C."/>
            <person name="Adamski M."/>
            <person name="Cross I."/>
            <person name="Yadetie F."/>
            <person name="Muffato M."/>
            <person name="Louis A."/>
            <person name="Butcher S."/>
            <person name="Tsagkogeorga G."/>
            <person name="Konrad A."/>
            <person name="Singh S."/>
            <person name="Jensen M.F."/>
            <person name="Cong E.H."/>
            <person name="Eikeseth-Otteraa H."/>
            <person name="Noel B."/>
            <person name="Anthouard V."/>
            <person name="Porcel B.M."/>
            <person name="Kachouri-Lafond R."/>
            <person name="Nishino A."/>
            <person name="Ugolini M."/>
            <person name="Chourrout P."/>
            <person name="Nishida H."/>
            <person name="Aasland R."/>
            <person name="Huzurbazar S."/>
            <person name="Westhof E."/>
            <person name="Delsuc F."/>
            <person name="Lehrach H."/>
            <person name="Reinhardt R."/>
            <person name="Weissenbach J."/>
            <person name="Roy S.W."/>
            <person name="Artiguenave F."/>
            <person name="Postlethwait J.H."/>
            <person name="Manak J.R."/>
            <person name="Thompson E.M."/>
            <person name="Jaillon O."/>
            <person name="Du Pasquier L."/>
            <person name="Boudinot P."/>
            <person name="Liberles D.A."/>
            <person name="Volff J.N."/>
            <person name="Philippe H."/>
            <person name="Lenhard B."/>
            <person name="Roest Crollius H."/>
            <person name="Wincker P."/>
            <person name="Chourrout D."/>
        </authorList>
    </citation>
    <scope>NUCLEOTIDE SEQUENCE [LARGE SCALE GENOMIC DNA]</scope>
</reference>
<dbReference type="CDD" id="cd00174">
    <property type="entry name" value="SH3"/>
    <property type="match status" value="1"/>
</dbReference>
<feature type="compositionally biased region" description="Low complexity" evidence="4">
    <location>
        <begin position="163"/>
        <end position="180"/>
    </location>
</feature>
<dbReference type="InterPro" id="IPR050384">
    <property type="entry name" value="Endophilin_SH3RF"/>
</dbReference>
<keyword evidence="7" id="KW-1185">Reference proteome</keyword>
<feature type="region of interest" description="Disordered" evidence="4">
    <location>
        <begin position="132"/>
        <end position="180"/>
    </location>
</feature>
<feature type="compositionally biased region" description="Basic and acidic residues" evidence="4">
    <location>
        <begin position="440"/>
        <end position="455"/>
    </location>
</feature>
<sequence>MATFKVDFPYKATESDELSLEVGDLIRNCVQKEDGWLEGDLNGRTGMFPDNFATKIADERKDKKPPPPAPLKPKPKTKNFEAAFKYVASNQDELSFEVGDIITFIEDIEEGWAKGEIDNGDSGLYPTNFVKAVEDTSQSSKKEERSKGRRSEDGLRRPKDNQSSTSSSSKEPTLSTRSSSADLPRYKVSFDYGASNGDELSLKKDEIITITKKETLDEGWWEARNANGQFGLIPTNFLDLKNPIVKTESNDFAKKRDLIGGSVAVRPKPEKTTQFRKDIVSMPPTAFDDKPVGKPKKLSNDMVRAKPQGPGKRRPKTRLIEEQNISEFPEEIEMDPDSDDEPVNLTPKTSLKTEPRSPVAGGIAIIPNMGSLLKNPRFKNENSKAANIKPEPVTETKVTEPKTVSIDFRNNLRRVPPKSNSFKSDRPSPQEAVPVPEWQLRAEERKKRFTEHFPDGDVTAGNDSVPQEPKVVVKNDPPPIPGHNSRERIESPPPVKPSKPTHPVASKRPPSVKKDPVAQTRTKDEPSAYYEPPPAEKEPTMVDLLREIKSLKLHVEKLTKKVDEESAARKLLEVKIRSLEN</sequence>
<evidence type="ECO:0000313" key="7">
    <source>
        <dbReference type="Proteomes" id="UP000001307"/>
    </source>
</evidence>
<dbReference type="PANTHER" id="PTHR14167">
    <property type="entry name" value="SH3 DOMAIN-CONTAINING"/>
    <property type="match status" value="1"/>
</dbReference>
<gene>
    <name evidence="6" type="ORF">GSOID_T00009258001</name>
</gene>
<dbReference type="PRINTS" id="PR00499">
    <property type="entry name" value="P67PHOX"/>
</dbReference>
<feature type="region of interest" description="Disordered" evidence="4">
    <location>
        <begin position="48"/>
        <end position="77"/>
    </location>
</feature>
<dbReference type="PROSITE" id="PS50002">
    <property type="entry name" value="SH3"/>
    <property type="match status" value="3"/>
</dbReference>
<proteinExistence type="predicted"/>
<dbReference type="InParanoid" id="E4WWI6"/>
<dbReference type="Gene3D" id="2.30.30.40">
    <property type="entry name" value="SH3 Domains"/>
    <property type="match status" value="3"/>
</dbReference>
<feature type="compositionally biased region" description="Basic and acidic residues" evidence="4">
    <location>
        <begin position="56"/>
        <end position="65"/>
    </location>
</feature>
<feature type="domain" description="SH3" evidence="5">
    <location>
        <begin position="75"/>
        <end position="135"/>
    </location>
</feature>